<dbReference type="Pfam" id="PF00557">
    <property type="entry name" value="Peptidase_M24"/>
    <property type="match status" value="1"/>
</dbReference>
<evidence type="ECO:0000256" key="6">
    <source>
        <dbReference type="ARBA" id="ARBA00022723"/>
    </source>
</evidence>
<comment type="similarity">
    <text evidence="3 10">Belongs to the peptidase M24B family.</text>
</comment>
<dbReference type="Pfam" id="PF05195">
    <property type="entry name" value="AMP_N"/>
    <property type="match status" value="1"/>
</dbReference>
<dbReference type="PROSITE" id="PS00491">
    <property type="entry name" value="PROLINE_PEPTIDASE"/>
    <property type="match status" value="1"/>
</dbReference>
<dbReference type="EC" id="3.4.11.9" evidence="4"/>
<evidence type="ECO:0000256" key="3">
    <source>
        <dbReference type="ARBA" id="ARBA00008766"/>
    </source>
</evidence>
<dbReference type="InterPro" id="IPR007865">
    <property type="entry name" value="Aminopep_P_N"/>
</dbReference>
<evidence type="ECO:0000256" key="2">
    <source>
        <dbReference type="ARBA" id="ARBA00001936"/>
    </source>
</evidence>
<dbReference type="SUPFAM" id="SSF55920">
    <property type="entry name" value="Creatinase/aminopeptidase"/>
    <property type="match status" value="1"/>
</dbReference>
<dbReference type="SMART" id="SM01011">
    <property type="entry name" value="AMP_N"/>
    <property type="match status" value="1"/>
</dbReference>
<evidence type="ECO:0000313" key="12">
    <source>
        <dbReference type="EMBL" id="UOO88931.1"/>
    </source>
</evidence>
<evidence type="ECO:0000256" key="9">
    <source>
        <dbReference type="ARBA" id="ARBA00023211"/>
    </source>
</evidence>
<sequence length="445" mass="49942">MNPDYSVYRSRRERVYDAIGNGVAVLFAAPERMRSNDTEYPYRQDSYFYYLSGFTEPEAVLILNGQTRTSTLCCRPKDPDMETWVGFRYGPDLAADVFGFEAACNTAEWQNRLQQALHHADSIYALWQHDGVADADIMGLWRKLCADVAYRKIDGNIITPAQQLGDLYPILDEMRLIKDAHEIDLLRRAGQLSAEAHNKAMQAACNGVTEYQLEAEILYHFMRHNARSPSYNSIVAAGKNACTLHYVQNNATLVDGQLVLIDAGAEYGYYAGDITRTFPVNGRFSGAQKAVYDIVLAANQQAIAAIKPGVLWQEVSDVALQVLVQGLVDLKLLRGSVDDNIATQTYRRFYMHGIGHWIGLDVHDVGGRFYQGQPRRLCENMCTTIEPGLYINAADDIPVEFHNIGIRIEDNIRVSATAAEVYTAATPKQCSDIEALMRENRFSRQ</sequence>
<keyword evidence="5" id="KW-0645">Protease</keyword>
<evidence type="ECO:0000256" key="4">
    <source>
        <dbReference type="ARBA" id="ARBA00012574"/>
    </source>
</evidence>
<keyword evidence="9" id="KW-0464">Manganese</keyword>
<dbReference type="SUPFAM" id="SSF53092">
    <property type="entry name" value="Creatinase/prolidase N-terminal domain"/>
    <property type="match status" value="1"/>
</dbReference>
<dbReference type="EMBL" id="CP091511">
    <property type="protein sequence ID" value="UOO88931.1"/>
    <property type="molecule type" value="Genomic_DNA"/>
</dbReference>
<evidence type="ECO:0000313" key="13">
    <source>
        <dbReference type="Proteomes" id="UP000832011"/>
    </source>
</evidence>
<dbReference type="InterPro" id="IPR029149">
    <property type="entry name" value="Creatin/AminoP/Spt16_N"/>
</dbReference>
<keyword evidence="12" id="KW-0031">Aminopeptidase</keyword>
<evidence type="ECO:0000256" key="7">
    <source>
        <dbReference type="ARBA" id="ARBA00022801"/>
    </source>
</evidence>
<protein>
    <recommendedName>
        <fullName evidence="4">Xaa-Pro aminopeptidase</fullName>
        <ecNumber evidence="4">3.4.11.9</ecNumber>
    </recommendedName>
</protein>
<dbReference type="PANTHER" id="PTHR43226:SF4">
    <property type="entry name" value="XAA-PRO AMINOPEPTIDASE 3"/>
    <property type="match status" value="1"/>
</dbReference>
<evidence type="ECO:0000259" key="11">
    <source>
        <dbReference type="SMART" id="SM01011"/>
    </source>
</evidence>
<reference evidence="12 13" key="1">
    <citation type="journal article" date="2022" name="Res Sq">
        <title>Evolution of multicellular longitudinally dividing oral cavity symbionts (Neisseriaceae).</title>
        <authorList>
            <person name="Nyongesa S."/>
            <person name="Weber P."/>
            <person name="Bernet E."/>
            <person name="Pullido F."/>
            <person name="Nieckarz M."/>
            <person name="Delaby M."/>
            <person name="Nieves C."/>
            <person name="Viehboeck T."/>
            <person name="Krause N."/>
            <person name="Rivera-Millot A."/>
            <person name="Nakamura A."/>
            <person name="Vischer N."/>
            <person name="VanNieuwenhze M."/>
            <person name="Brun Y."/>
            <person name="Cava F."/>
            <person name="Bulgheresi S."/>
            <person name="Veyrier F."/>
        </authorList>
    </citation>
    <scope>NUCLEOTIDE SEQUENCE [LARGE SCALE GENOMIC DNA]</scope>
    <source>
        <strain evidence="12 13">SN4</strain>
    </source>
</reference>
<evidence type="ECO:0000256" key="8">
    <source>
        <dbReference type="ARBA" id="ARBA00023049"/>
    </source>
</evidence>
<dbReference type="PANTHER" id="PTHR43226">
    <property type="entry name" value="XAA-PRO AMINOPEPTIDASE 3"/>
    <property type="match status" value="1"/>
</dbReference>
<keyword evidence="6 10" id="KW-0479">Metal-binding</keyword>
<feature type="domain" description="Aminopeptidase P N-terminal" evidence="11">
    <location>
        <begin position="3"/>
        <end position="134"/>
    </location>
</feature>
<dbReference type="RefSeq" id="WP_058357388.1">
    <property type="nucleotide sequence ID" value="NZ_CABKVG010000010.1"/>
</dbReference>
<evidence type="ECO:0000256" key="5">
    <source>
        <dbReference type="ARBA" id="ARBA00022670"/>
    </source>
</evidence>
<proteinExistence type="inferred from homology"/>
<dbReference type="InterPro" id="IPR001131">
    <property type="entry name" value="Peptidase_M24B_aminopep-P_CS"/>
</dbReference>
<evidence type="ECO:0000256" key="10">
    <source>
        <dbReference type="RuleBase" id="RU000590"/>
    </source>
</evidence>
<dbReference type="Gene3D" id="3.90.230.10">
    <property type="entry name" value="Creatinase/methionine aminopeptidase superfamily"/>
    <property type="match status" value="1"/>
</dbReference>
<accession>A0ABY4DZH3</accession>
<dbReference type="InterPro" id="IPR052433">
    <property type="entry name" value="X-Pro_dipept-like"/>
</dbReference>
<dbReference type="Gene3D" id="3.40.350.10">
    <property type="entry name" value="Creatinase/prolidase N-terminal domain"/>
    <property type="match status" value="1"/>
</dbReference>
<gene>
    <name evidence="12" type="ORF">LVJ82_16000</name>
</gene>
<comment type="catalytic activity">
    <reaction evidence="1">
        <text>Release of any N-terminal amino acid, including proline, that is linked to proline, even from a dipeptide or tripeptide.</text>
        <dbReference type="EC" id="3.4.11.9"/>
    </reaction>
</comment>
<dbReference type="GO" id="GO:0004177">
    <property type="term" value="F:aminopeptidase activity"/>
    <property type="evidence" value="ECO:0007669"/>
    <property type="project" value="UniProtKB-KW"/>
</dbReference>
<dbReference type="CDD" id="cd01087">
    <property type="entry name" value="Prolidase"/>
    <property type="match status" value="1"/>
</dbReference>
<name>A0ABY4DZH3_9NEIS</name>
<keyword evidence="7" id="KW-0378">Hydrolase</keyword>
<keyword evidence="13" id="KW-1185">Reference proteome</keyword>
<dbReference type="Proteomes" id="UP000832011">
    <property type="component" value="Chromosome"/>
</dbReference>
<organism evidence="12 13">
    <name type="scientific">Vitreoscilla massiliensis</name>
    <dbReference type="NCBI Taxonomy" id="1689272"/>
    <lineage>
        <taxon>Bacteria</taxon>
        <taxon>Pseudomonadati</taxon>
        <taxon>Pseudomonadota</taxon>
        <taxon>Betaproteobacteria</taxon>
        <taxon>Neisseriales</taxon>
        <taxon>Neisseriaceae</taxon>
        <taxon>Vitreoscilla</taxon>
    </lineage>
</organism>
<keyword evidence="8" id="KW-0482">Metalloprotease</keyword>
<dbReference type="InterPro" id="IPR000994">
    <property type="entry name" value="Pept_M24"/>
</dbReference>
<evidence type="ECO:0000256" key="1">
    <source>
        <dbReference type="ARBA" id="ARBA00001424"/>
    </source>
</evidence>
<dbReference type="InterPro" id="IPR036005">
    <property type="entry name" value="Creatinase/aminopeptidase-like"/>
</dbReference>
<comment type="cofactor">
    <cofactor evidence="2">
        <name>Mn(2+)</name>
        <dbReference type="ChEBI" id="CHEBI:29035"/>
    </cofactor>
</comment>